<evidence type="ECO:0000313" key="4">
    <source>
        <dbReference type="Proteomes" id="UP000249451"/>
    </source>
</evidence>
<comment type="caution">
    <text evidence="3">The sequence shown here is derived from an EMBL/GenBank/DDBJ whole genome shotgun (WGS) entry which is preliminary data.</text>
</comment>
<proteinExistence type="inferred from homology"/>
<gene>
    <name evidence="3" type="ORF">DI609_07100</name>
</gene>
<dbReference type="SUPFAM" id="SSF52402">
    <property type="entry name" value="Adenine nucleotide alpha hydrolases-like"/>
    <property type="match status" value="2"/>
</dbReference>
<dbReference type="EMBL" id="QFNY01000156">
    <property type="protein sequence ID" value="PZP00041.1"/>
    <property type="molecule type" value="Genomic_DNA"/>
</dbReference>
<dbReference type="Proteomes" id="UP000249451">
    <property type="component" value="Unassembled WGS sequence"/>
</dbReference>
<name>A0A2W5B043_9CORY</name>
<dbReference type="PANTHER" id="PTHR46268">
    <property type="entry name" value="STRESS RESPONSE PROTEIN NHAX"/>
    <property type="match status" value="1"/>
</dbReference>
<evidence type="ECO:0000313" key="3">
    <source>
        <dbReference type="EMBL" id="PZP00041.1"/>
    </source>
</evidence>
<evidence type="ECO:0000256" key="1">
    <source>
        <dbReference type="ARBA" id="ARBA00008791"/>
    </source>
</evidence>
<feature type="domain" description="UspA" evidence="2">
    <location>
        <begin position="15"/>
        <end position="149"/>
    </location>
</feature>
<dbReference type="AlphaFoldDB" id="A0A2W5B043"/>
<dbReference type="InterPro" id="IPR006016">
    <property type="entry name" value="UspA"/>
</dbReference>
<reference evidence="3 4" key="1">
    <citation type="submission" date="2017-11" db="EMBL/GenBank/DDBJ databases">
        <title>Infants hospitalized years apart are colonized by the same room-sourced microbial strains.</title>
        <authorList>
            <person name="Brooks B."/>
            <person name="Olm M.R."/>
            <person name="Firek B.A."/>
            <person name="Baker R."/>
            <person name="Thomas B.C."/>
            <person name="Morowitz M.J."/>
            <person name="Banfield J.F."/>
        </authorList>
    </citation>
    <scope>NUCLEOTIDE SEQUENCE [LARGE SCALE GENOMIC DNA]</scope>
    <source>
        <strain evidence="3">S2_012_000_R3_87</strain>
    </source>
</reference>
<sequence>MSASDFPRRGASGAILVGYVSTDYGMDALRLGIALAKERNVRLEIVMVAPAQNSFSGVYPHDRGYGSILEEQIAGWLEDALAEVPEGINATARIVPGDSEAAALSATAQELGADILVVGARKGGILGRFKMGSAVNALLHSAPVPVALAPRGYSHPGPISRITTFFGPRQGTSDVIAIGLDRARRRGVSLRLVSLVLSGESDMQGLGTDVPSAVRAYANRRLGDVAQHMLDAGHATTEVASGKDVAEALEKLEWDHGELAVVGSSRMAVPGRLFLGTTASRMLRLIPVPMLVVPAGYMQAGEDENLIPKGGKNT</sequence>
<organism evidence="3 4">
    <name type="scientific">Corynebacterium urealyticum</name>
    <dbReference type="NCBI Taxonomy" id="43771"/>
    <lineage>
        <taxon>Bacteria</taxon>
        <taxon>Bacillati</taxon>
        <taxon>Actinomycetota</taxon>
        <taxon>Actinomycetes</taxon>
        <taxon>Mycobacteriales</taxon>
        <taxon>Corynebacteriaceae</taxon>
        <taxon>Corynebacterium</taxon>
    </lineage>
</organism>
<comment type="similarity">
    <text evidence="1">Belongs to the universal stress protein A family.</text>
</comment>
<dbReference type="Gene3D" id="3.40.50.12370">
    <property type="match status" value="1"/>
</dbReference>
<dbReference type="Pfam" id="PF00582">
    <property type="entry name" value="Usp"/>
    <property type="match status" value="2"/>
</dbReference>
<dbReference type="CDD" id="cd00293">
    <property type="entry name" value="USP-like"/>
    <property type="match status" value="2"/>
</dbReference>
<accession>A0A2W5B043</accession>
<evidence type="ECO:0000259" key="2">
    <source>
        <dbReference type="Pfam" id="PF00582"/>
    </source>
</evidence>
<feature type="domain" description="UspA" evidence="2">
    <location>
        <begin position="176"/>
        <end position="294"/>
    </location>
</feature>
<dbReference type="PANTHER" id="PTHR46268:SF6">
    <property type="entry name" value="UNIVERSAL STRESS PROTEIN UP12"/>
    <property type="match status" value="1"/>
</dbReference>
<protein>
    <submittedName>
        <fullName evidence="3">Universal stress protein</fullName>
    </submittedName>
</protein>